<keyword evidence="1" id="KW-0175">Coiled coil</keyword>
<keyword evidence="4" id="KW-1185">Reference proteome</keyword>
<evidence type="ECO:0000256" key="1">
    <source>
        <dbReference type="SAM" id="Coils"/>
    </source>
</evidence>
<evidence type="ECO:0000256" key="2">
    <source>
        <dbReference type="SAM" id="MobiDB-lite"/>
    </source>
</evidence>
<dbReference type="AlphaFoldDB" id="A0ABD0JAF4"/>
<evidence type="ECO:0000313" key="3">
    <source>
        <dbReference type="EMBL" id="KAK7467794.1"/>
    </source>
</evidence>
<feature type="region of interest" description="Disordered" evidence="2">
    <location>
        <begin position="1"/>
        <end position="22"/>
    </location>
</feature>
<dbReference type="Gene3D" id="3.30.70.1820">
    <property type="entry name" value="L1 transposable element, RRM domain"/>
    <property type="match status" value="1"/>
</dbReference>
<dbReference type="PANTHER" id="PTHR11505">
    <property type="entry name" value="L1 TRANSPOSABLE ELEMENT-RELATED"/>
    <property type="match status" value="1"/>
</dbReference>
<evidence type="ECO:0008006" key="5">
    <source>
        <dbReference type="Google" id="ProtNLM"/>
    </source>
</evidence>
<comment type="caution">
    <text evidence="3">The sequence shown here is derived from an EMBL/GenBank/DDBJ whole genome shotgun (WGS) entry which is preliminary data.</text>
</comment>
<dbReference type="InterPro" id="IPR004244">
    <property type="entry name" value="Transposase_22"/>
</dbReference>
<feature type="compositionally biased region" description="Basic and acidic residues" evidence="2">
    <location>
        <begin position="364"/>
        <end position="377"/>
    </location>
</feature>
<feature type="compositionally biased region" description="Basic residues" evidence="2">
    <location>
        <begin position="353"/>
        <end position="363"/>
    </location>
</feature>
<dbReference type="EMBL" id="JACVVK020000539">
    <property type="protein sequence ID" value="KAK7467794.1"/>
    <property type="molecule type" value="Genomic_DNA"/>
</dbReference>
<sequence>MVRTDPAKRKKDQSTDSSLFSPDSLVGQKKVITKTLKKRSKRNTQKSGEVRTAAASIRSHFAVARKSTAAAMDATVTNTDAVSDLGATADHANGGARTKVITTVSASDVMEELVFACGQLTKLTQTVEEMRGEIFGLRQENDSLKQELVCVKRNEEKLKDDLSEAKQSATAARKRVNDLEQYTRRNNVRVFGVREADNETTTDCERKVLQVFRDKLGLTIKEDQIEACHRVGAAKGKPQRRTTEQQHHYGKPRPVIVRFVSRKTTETVLHNKRKLKTTAYMVVEDLTRDNYYLLQRCRDHPAVISAWSKRGSIYSKTENNRIVQISSTDDLLTVSRRAPVTSTPHSSDLRPRGFGRGRGHNRSQRSDGERRPGRNIDEFESDSDIGATGGSYM</sequence>
<dbReference type="Proteomes" id="UP001519460">
    <property type="component" value="Unassembled WGS sequence"/>
</dbReference>
<protein>
    <recommendedName>
        <fullName evidence="5">Transposase</fullName>
    </recommendedName>
</protein>
<feature type="coiled-coil region" evidence="1">
    <location>
        <begin position="120"/>
        <end position="182"/>
    </location>
</feature>
<feature type="region of interest" description="Disordered" evidence="2">
    <location>
        <begin position="334"/>
        <end position="393"/>
    </location>
</feature>
<name>A0ABD0JAF4_9CAEN</name>
<organism evidence="3 4">
    <name type="scientific">Batillaria attramentaria</name>
    <dbReference type="NCBI Taxonomy" id="370345"/>
    <lineage>
        <taxon>Eukaryota</taxon>
        <taxon>Metazoa</taxon>
        <taxon>Spiralia</taxon>
        <taxon>Lophotrochozoa</taxon>
        <taxon>Mollusca</taxon>
        <taxon>Gastropoda</taxon>
        <taxon>Caenogastropoda</taxon>
        <taxon>Sorbeoconcha</taxon>
        <taxon>Cerithioidea</taxon>
        <taxon>Batillariidae</taxon>
        <taxon>Batillaria</taxon>
    </lineage>
</organism>
<gene>
    <name evidence="3" type="ORF">BaRGS_00036982</name>
</gene>
<accession>A0ABD0JAF4</accession>
<evidence type="ECO:0000313" key="4">
    <source>
        <dbReference type="Proteomes" id="UP001519460"/>
    </source>
</evidence>
<reference evidence="3 4" key="1">
    <citation type="journal article" date="2023" name="Sci. Data">
        <title>Genome assembly of the Korean intertidal mud-creeper Batillaria attramentaria.</title>
        <authorList>
            <person name="Patra A.K."/>
            <person name="Ho P.T."/>
            <person name="Jun S."/>
            <person name="Lee S.J."/>
            <person name="Kim Y."/>
            <person name="Won Y.J."/>
        </authorList>
    </citation>
    <scope>NUCLEOTIDE SEQUENCE [LARGE SCALE GENOMIC DNA]</scope>
    <source>
        <strain evidence="3">Wonlab-2016</strain>
    </source>
</reference>
<proteinExistence type="predicted"/>